<evidence type="ECO:0000256" key="1">
    <source>
        <dbReference type="SAM" id="MobiDB-lite"/>
    </source>
</evidence>
<name>A0A3A9WH20_9ACTN</name>
<evidence type="ECO:0000313" key="3">
    <source>
        <dbReference type="EMBL" id="RKN25837.1"/>
    </source>
</evidence>
<organism evidence="2 5">
    <name type="scientific">Streptomyces radicis</name>
    <dbReference type="NCBI Taxonomy" id="1750517"/>
    <lineage>
        <taxon>Bacteria</taxon>
        <taxon>Bacillati</taxon>
        <taxon>Actinomycetota</taxon>
        <taxon>Actinomycetes</taxon>
        <taxon>Kitasatosporales</taxon>
        <taxon>Streptomycetaceae</taxon>
        <taxon>Streptomyces</taxon>
    </lineage>
</organism>
<gene>
    <name evidence="3" type="ORF">D7318_06175</name>
    <name evidence="2" type="ORF">D7319_04305</name>
</gene>
<evidence type="ECO:0000313" key="2">
    <source>
        <dbReference type="EMBL" id="RKN12110.1"/>
    </source>
</evidence>
<feature type="region of interest" description="Disordered" evidence="1">
    <location>
        <begin position="54"/>
        <end position="88"/>
    </location>
</feature>
<evidence type="ECO:0000313" key="4">
    <source>
        <dbReference type="Proteomes" id="UP000268652"/>
    </source>
</evidence>
<dbReference type="EMBL" id="RBDY01000003">
    <property type="protein sequence ID" value="RKN25837.1"/>
    <property type="molecule type" value="Genomic_DNA"/>
</dbReference>
<protein>
    <recommendedName>
        <fullName evidence="6">Glycosyltransferase family 9 protein</fullName>
    </recommendedName>
</protein>
<evidence type="ECO:0008006" key="6">
    <source>
        <dbReference type="Google" id="ProtNLM"/>
    </source>
</evidence>
<dbReference type="InterPro" id="IPR002201">
    <property type="entry name" value="Glyco_trans_9"/>
</dbReference>
<dbReference type="Pfam" id="PF01075">
    <property type="entry name" value="Glyco_transf_9"/>
    <property type="match status" value="1"/>
</dbReference>
<dbReference type="Proteomes" id="UP000268652">
    <property type="component" value="Unassembled WGS sequence"/>
</dbReference>
<proteinExistence type="predicted"/>
<dbReference type="Gene3D" id="3.40.50.2000">
    <property type="entry name" value="Glycogen Phosphorylase B"/>
    <property type="match status" value="1"/>
</dbReference>
<accession>A0A3A9WH20</accession>
<dbReference type="OrthoDB" id="9797795at2"/>
<sequence length="436" mass="46611">MALASPCAGRRAVRGEQDLGGVLHTDGRAGRCSAGVLPQSVFLRFARRRADRAPAQGQAAVRRHVSGRTGFQHERGGPVNPPSISEPEGLPTRFAAADLSVRDCVELTAGLASYARSNGLSRVEVSGPPAISELIEEFGWDEVCFVDAHQKPAVDIAAAPRTWRCGQRGLRCLSDQLVGAAGAASEADTPPSTLSTGSVLWFARHNRLGDALGIVTGLEHYCRDNDVPSIAVTGSRALAEVVEVFACERVTCVPSPDEASTGEVLSGDAIFARSSWSMPWLDRLNHAVTDTFGGRARHGVPPLPLRQAREPGRQENVVYCQFDARSSTPPPPHSVRRIMSQFAAHGDVRVLGGPDTQDYLGHDLTYIRAELPEMVDRLLSCRLFVGCDSGLGHLAGCLGVPGLILSTDDFETTWSFFRGYAALSVVPLAATDLLLS</sequence>
<dbReference type="GO" id="GO:0016757">
    <property type="term" value="F:glycosyltransferase activity"/>
    <property type="evidence" value="ECO:0007669"/>
    <property type="project" value="InterPro"/>
</dbReference>
<dbReference type="Proteomes" id="UP000275024">
    <property type="component" value="Unassembled WGS sequence"/>
</dbReference>
<keyword evidence="4" id="KW-1185">Reference proteome</keyword>
<evidence type="ECO:0000313" key="5">
    <source>
        <dbReference type="Proteomes" id="UP000275024"/>
    </source>
</evidence>
<dbReference type="SUPFAM" id="SSF53756">
    <property type="entry name" value="UDP-Glycosyltransferase/glycogen phosphorylase"/>
    <property type="match status" value="1"/>
</dbReference>
<dbReference type="AlphaFoldDB" id="A0A3A9WH20"/>
<comment type="caution">
    <text evidence="2">The sequence shown here is derived from an EMBL/GenBank/DDBJ whole genome shotgun (WGS) entry which is preliminary data.</text>
</comment>
<dbReference type="EMBL" id="RBDX01000002">
    <property type="protein sequence ID" value="RKN12110.1"/>
    <property type="molecule type" value="Genomic_DNA"/>
</dbReference>
<reference evidence="4 5" key="1">
    <citation type="submission" date="2018-09" db="EMBL/GenBank/DDBJ databases">
        <title>Streptomyces sp. nov. DS1-2, an endophytic actinomycete isolated from roots of Dendrobium scabrilingue.</title>
        <authorList>
            <person name="Kuncharoen N."/>
            <person name="Kudo T."/>
            <person name="Ohkuma M."/>
            <person name="Yuki M."/>
            <person name="Tanasupawat S."/>
        </authorList>
    </citation>
    <scope>NUCLEOTIDE SEQUENCE [LARGE SCALE GENOMIC DNA]</scope>
    <source>
        <strain evidence="2 5">AZ1-7</strain>
        <strain evidence="3 4">DS1-2</strain>
    </source>
</reference>